<name>B5I8X5_STRX2</name>
<evidence type="ECO:0000313" key="3">
    <source>
        <dbReference type="EMBL" id="EDY61530.1"/>
    </source>
</evidence>
<sequence>MATDQVIRGLLLDVTSPAGPPPTGGGSEQQRVRLLAVTACPTGFAHTYMAAEKRSGLKMSSTTTMSALRTGWRRGSTTLRAGSGPAAAASGDDGEQRSTVYALMNGVSYVIPLC</sequence>
<dbReference type="Proteomes" id="UP000002785">
    <property type="component" value="Chromosome"/>
</dbReference>
<evidence type="ECO:0000256" key="2">
    <source>
        <dbReference type="SAM" id="MobiDB-lite"/>
    </source>
</evidence>
<protein>
    <submittedName>
        <fullName evidence="3">Uncharacterized protein</fullName>
    </submittedName>
</protein>
<dbReference type="GO" id="GO:0008982">
    <property type="term" value="F:protein-N(PI)-phosphohistidine-sugar phosphotransferase activity"/>
    <property type="evidence" value="ECO:0007669"/>
    <property type="project" value="InterPro"/>
</dbReference>
<accession>B5I8X5</accession>
<evidence type="ECO:0000256" key="1">
    <source>
        <dbReference type="ARBA" id="ARBA00022679"/>
    </source>
</evidence>
<dbReference type="HOGENOM" id="CLU_2119825_0_0_11"/>
<gene>
    <name evidence="3" type="ORF">SSEG_08079</name>
</gene>
<keyword evidence="1" id="KW-0808">Transferase</keyword>
<evidence type="ECO:0000313" key="4">
    <source>
        <dbReference type="Proteomes" id="UP000002785"/>
    </source>
</evidence>
<dbReference type="SUPFAM" id="SSF52794">
    <property type="entry name" value="PTS system IIB component-like"/>
    <property type="match status" value="1"/>
</dbReference>
<dbReference type="AlphaFoldDB" id="B5I8X5"/>
<organism evidence="3 4">
    <name type="scientific">Streptomyces sviceus (strain ATCC 29083 / DSM 924 / JCM 4929 / NBRC 13980 / NCIMB 11184 / NRRL 5439 / UC 5370)</name>
    <dbReference type="NCBI Taxonomy" id="463191"/>
    <lineage>
        <taxon>Bacteria</taxon>
        <taxon>Bacillati</taxon>
        <taxon>Actinomycetota</taxon>
        <taxon>Actinomycetes</taxon>
        <taxon>Kitasatosporales</taxon>
        <taxon>Streptomycetaceae</taxon>
        <taxon>Streptomyces</taxon>
    </lineage>
</organism>
<reference evidence="3" key="1">
    <citation type="submission" date="2009-10" db="EMBL/GenBank/DDBJ databases">
        <title>The genome sequence of Streptomyces sviceus strain ATCC 29083.</title>
        <authorList>
            <consortium name="The Broad Institute Genome Sequencing Platform"/>
            <consortium name="Broad Institute Microbial Sequencing Center"/>
            <person name="Fischbach M."/>
            <person name="Godfrey P."/>
            <person name="Ward D."/>
            <person name="Young S."/>
            <person name="Zeng Q."/>
            <person name="Koehrsen M."/>
            <person name="Alvarado L."/>
            <person name="Berlin A.M."/>
            <person name="Bochicchio J."/>
            <person name="Borenstein D."/>
            <person name="Chapman S.B."/>
            <person name="Chen Z."/>
            <person name="Engels R."/>
            <person name="Freedman E."/>
            <person name="Gellesch M."/>
            <person name="Goldberg J."/>
            <person name="Griggs A."/>
            <person name="Gujja S."/>
            <person name="Heilman E.R."/>
            <person name="Heiman D.I."/>
            <person name="Hepburn T.A."/>
            <person name="Howarth C."/>
            <person name="Jen D."/>
            <person name="Larson L."/>
            <person name="Lewis B."/>
            <person name="Mehta T."/>
            <person name="Park D."/>
            <person name="Pearson M."/>
            <person name="Richards J."/>
            <person name="Roberts A."/>
            <person name="Saif S."/>
            <person name="Shea T.D."/>
            <person name="Shenoy N."/>
            <person name="Sisk P."/>
            <person name="Stolte C."/>
            <person name="Sykes S.N."/>
            <person name="Thomson T."/>
            <person name="Walk T."/>
            <person name="White J."/>
            <person name="Yandava C."/>
            <person name="Straight P."/>
            <person name="Clardy J."/>
            <person name="Hung D."/>
            <person name="Kolter R."/>
            <person name="Mekalanos J."/>
            <person name="Walker S."/>
            <person name="Walsh C.T."/>
            <person name="Wieland-Brown L.C."/>
            <person name="Haas B."/>
            <person name="Nusbaum C."/>
            <person name="Birren B."/>
        </authorList>
    </citation>
    <scope>NUCLEOTIDE SEQUENCE [LARGE SCALE GENOMIC DNA]</scope>
    <source>
        <strain evidence="3">ATCC 29083</strain>
    </source>
</reference>
<dbReference type="InterPro" id="IPR036095">
    <property type="entry name" value="PTS_EIIB-like_sf"/>
</dbReference>
<feature type="compositionally biased region" description="Low complexity" evidence="2">
    <location>
        <begin position="81"/>
        <end position="91"/>
    </location>
</feature>
<dbReference type="GO" id="GO:0009401">
    <property type="term" value="P:phosphoenolpyruvate-dependent sugar phosphotransferase system"/>
    <property type="evidence" value="ECO:0007669"/>
    <property type="project" value="InterPro"/>
</dbReference>
<dbReference type="Gene3D" id="3.40.50.2300">
    <property type="match status" value="1"/>
</dbReference>
<proteinExistence type="predicted"/>
<feature type="region of interest" description="Disordered" evidence="2">
    <location>
        <begin position="68"/>
        <end position="95"/>
    </location>
</feature>
<keyword evidence="4" id="KW-1185">Reference proteome</keyword>
<dbReference type="EMBL" id="CM000951">
    <property type="protein sequence ID" value="EDY61530.1"/>
    <property type="molecule type" value="Genomic_DNA"/>
</dbReference>